<dbReference type="Proteomes" id="UP000821866">
    <property type="component" value="Chromosome 3"/>
</dbReference>
<dbReference type="GO" id="GO:0005634">
    <property type="term" value="C:nucleus"/>
    <property type="evidence" value="ECO:0007669"/>
    <property type="project" value="UniProtKB-SubCell"/>
</dbReference>
<dbReference type="Pfam" id="PF03221">
    <property type="entry name" value="HTH_Tnp_Tc5"/>
    <property type="match status" value="1"/>
</dbReference>
<evidence type="ECO:0000313" key="5">
    <source>
        <dbReference type="Proteomes" id="UP000821866"/>
    </source>
</evidence>
<proteinExistence type="predicted"/>
<accession>A0A9J6EDE1</accession>
<dbReference type="SUPFAM" id="SSF46689">
    <property type="entry name" value="Homeodomain-like"/>
    <property type="match status" value="1"/>
</dbReference>
<dbReference type="SMART" id="SM00674">
    <property type="entry name" value="CENPB"/>
    <property type="match status" value="1"/>
</dbReference>
<feature type="domain" description="HTH CENPB-type" evidence="3">
    <location>
        <begin position="55"/>
        <end position="126"/>
    </location>
</feature>
<dbReference type="VEuPathDB" id="VectorBase:LOC119168616"/>
<dbReference type="InterPro" id="IPR009057">
    <property type="entry name" value="Homeodomain-like_sf"/>
</dbReference>
<keyword evidence="2" id="KW-0238">DNA-binding</keyword>
<evidence type="ECO:0000259" key="3">
    <source>
        <dbReference type="PROSITE" id="PS51253"/>
    </source>
</evidence>
<evidence type="ECO:0000313" key="4">
    <source>
        <dbReference type="EMBL" id="KAH8032414.1"/>
    </source>
</evidence>
<dbReference type="GO" id="GO:0003677">
    <property type="term" value="F:DNA binding"/>
    <property type="evidence" value="ECO:0007669"/>
    <property type="project" value="UniProtKB-KW"/>
</dbReference>
<keyword evidence="5" id="KW-1185">Reference proteome</keyword>
<reference evidence="4" key="1">
    <citation type="journal article" date="2020" name="Cell">
        <title>Large-Scale Comparative Analyses of Tick Genomes Elucidate Their Genetic Diversity and Vector Capacities.</title>
        <authorList>
            <consortium name="Tick Genome and Microbiome Consortium (TIGMIC)"/>
            <person name="Jia N."/>
            <person name="Wang J."/>
            <person name="Shi W."/>
            <person name="Du L."/>
            <person name="Sun Y."/>
            <person name="Zhan W."/>
            <person name="Jiang J.F."/>
            <person name="Wang Q."/>
            <person name="Zhang B."/>
            <person name="Ji P."/>
            <person name="Bell-Sakyi L."/>
            <person name="Cui X.M."/>
            <person name="Yuan T.T."/>
            <person name="Jiang B.G."/>
            <person name="Yang W.F."/>
            <person name="Lam T.T."/>
            <person name="Chang Q.C."/>
            <person name="Ding S.J."/>
            <person name="Wang X.J."/>
            <person name="Zhu J.G."/>
            <person name="Ruan X.D."/>
            <person name="Zhao L."/>
            <person name="Wei J.T."/>
            <person name="Ye R.Z."/>
            <person name="Que T.C."/>
            <person name="Du C.H."/>
            <person name="Zhou Y.H."/>
            <person name="Cheng J.X."/>
            <person name="Dai P.F."/>
            <person name="Guo W.B."/>
            <person name="Han X.H."/>
            <person name="Huang E.J."/>
            <person name="Li L.F."/>
            <person name="Wei W."/>
            <person name="Gao Y.C."/>
            <person name="Liu J.Z."/>
            <person name="Shao H.Z."/>
            <person name="Wang X."/>
            <person name="Wang C.C."/>
            <person name="Yang T.C."/>
            <person name="Huo Q.B."/>
            <person name="Li W."/>
            <person name="Chen H.Y."/>
            <person name="Chen S.E."/>
            <person name="Zhou L.G."/>
            <person name="Ni X.B."/>
            <person name="Tian J.H."/>
            <person name="Sheng Y."/>
            <person name="Liu T."/>
            <person name="Pan Y.S."/>
            <person name="Xia L.Y."/>
            <person name="Li J."/>
            <person name="Zhao F."/>
            <person name="Cao W.C."/>
        </authorList>
    </citation>
    <scope>NUCLEOTIDE SEQUENCE</scope>
    <source>
        <strain evidence="4">Rmic-2018</strain>
    </source>
</reference>
<sequence length="151" mass="16980">MAENAPEKRKAILIGTKVDIIRDIRMGMKNVDAAKKYSLSNSTVALTNLSGGEKQRKRVREATYKELEDALLKWFLDARQKNIPISGLVLLKIAGDLAFFLRHENFKPRGRWLQFFKEHHGIVYRAVVGEAAAVNEDAGNDWLSADISAVL</sequence>
<comment type="caution">
    <text evidence="4">The sequence shown here is derived from an EMBL/GenBank/DDBJ whole genome shotgun (WGS) entry which is preliminary data.</text>
</comment>
<evidence type="ECO:0000256" key="2">
    <source>
        <dbReference type="ARBA" id="ARBA00023125"/>
    </source>
</evidence>
<comment type="subcellular location">
    <subcellularLocation>
        <location evidence="1">Nucleus</location>
    </subcellularLocation>
</comment>
<dbReference type="EMBL" id="JABSTU010000005">
    <property type="protein sequence ID" value="KAH8032414.1"/>
    <property type="molecule type" value="Genomic_DNA"/>
</dbReference>
<protein>
    <recommendedName>
        <fullName evidence="3">HTH CENPB-type domain-containing protein</fullName>
    </recommendedName>
</protein>
<dbReference type="InterPro" id="IPR006600">
    <property type="entry name" value="HTH_CenpB_DNA-bd_dom"/>
</dbReference>
<dbReference type="PROSITE" id="PS51253">
    <property type="entry name" value="HTH_CENPB"/>
    <property type="match status" value="1"/>
</dbReference>
<dbReference type="AlphaFoldDB" id="A0A9J6EDE1"/>
<name>A0A9J6EDE1_RHIMP</name>
<dbReference type="Gene3D" id="1.10.10.60">
    <property type="entry name" value="Homeodomain-like"/>
    <property type="match status" value="2"/>
</dbReference>
<gene>
    <name evidence="4" type="ORF">HPB51_024606</name>
</gene>
<evidence type="ECO:0000256" key="1">
    <source>
        <dbReference type="ARBA" id="ARBA00004123"/>
    </source>
</evidence>
<reference evidence="4" key="2">
    <citation type="submission" date="2021-09" db="EMBL/GenBank/DDBJ databases">
        <authorList>
            <person name="Jia N."/>
            <person name="Wang J."/>
            <person name="Shi W."/>
            <person name="Du L."/>
            <person name="Sun Y."/>
            <person name="Zhan W."/>
            <person name="Jiang J."/>
            <person name="Wang Q."/>
            <person name="Zhang B."/>
            <person name="Ji P."/>
            <person name="Sakyi L.B."/>
            <person name="Cui X."/>
            <person name="Yuan T."/>
            <person name="Jiang B."/>
            <person name="Yang W."/>
            <person name="Lam T.T.-Y."/>
            <person name="Chang Q."/>
            <person name="Ding S."/>
            <person name="Wang X."/>
            <person name="Zhu J."/>
            <person name="Ruan X."/>
            <person name="Zhao L."/>
            <person name="Wei J."/>
            <person name="Que T."/>
            <person name="Du C."/>
            <person name="Cheng J."/>
            <person name="Dai P."/>
            <person name="Han X."/>
            <person name="Huang E."/>
            <person name="Gao Y."/>
            <person name="Liu J."/>
            <person name="Shao H."/>
            <person name="Ye R."/>
            <person name="Li L."/>
            <person name="Wei W."/>
            <person name="Wang X."/>
            <person name="Wang C."/>
            <person name="Huo Q."/>
            <person name="Li W."/>
            <person name="Guo W."/>
            <person name="Chen H."/>
            <person name="Chen S."/>
            <person name="Zhou L."/>
            <person name="Zhou L."/>
            <person name="Ni X."/>
            <person name="Tian J."/>
            <person name="Zhou Y."/>
            <person name="Sheng Y."/>
            <person name="Liu T."/>
            <person name="Pan Y."/>
            <person name="Xia L."/>
            <person name="Li J."/>
            <person name="Zhao F."/>
            <person name="Cao W."/>
        </authorList>
    </citation>
    <scope>NUCLEOTIDE SEQUENCE</scope>
    <source>
        <strain evidence="4">Rmic-2018</strain>
        <tissue evidence="4">Larvae</tissue>
    </source>
</reference>
<organism evidence="4 5">
    <name type="scientific">Rhipicephalus microplus</name>
    <name type="common">Cattle tick</name>
    <name type="synonym">Boophilus microplus</name>
    <dbReference type="NCBI Taxonomy" id="6941"/>
    <lineage>
        <taxon>Eukaryota</taxon>
        <taxon>Metazoa</taxon>
        <taxon>Ecdysozoa</taxon>
        <taxon>Arthropoda</taxon>
        <taxon>Chelicerata</taxon>
        <taxon>Arachnida</taxon>
        <taxon>Acari</taxon>
        <taxon>Parasitiformes</taxon>
        <taxon>Ixodida</taxon>
        <taxon>Ixodoidea</taxon>
        <taxon>Ixodidae</taxon>
        <taxon>Rhipicephalinae</taxon>
        <taxon>Rhipicephalus</taxon>
        <taxon>Boophilus</taxon>
    </lineage>
</organism>